<sequence>MNHESSAARRAAIHSDRLPEDEQVNAAERAARSMELPQDEELDAWSGEGEQREFVFKDLRQLELFGLPDGATAREVESGVALVEGARGGKEVSMEVSTNMLAKAERSVALFDVAEAATKAYFAEGDARDTVARQALEMLVRYVASKEPNVDAGKNYVMEAARKMSGMESVTEILKFSKDLAMKGWVEHNVRPGETGKRGATGELNQSLLELGYEPEDVQDLGDEIGGNVDDFLKADKPPSRLAGLKKLLGSGMEIVKQLKSESAELIASAGKKAYLKGMEMAGSLVALAADAAVGKQLKKDLAFDINFKLFGTESTPDDIDALEAELLAAMEGEDPTEQEMAEMEVEAAEMGPEPTDAEMEDIKALRTKIEAEEARKAKENDVAVRPGHGSRRTSRPASPYSVGMGDVQARARHNEQARVAESGADYSLKQKAEMSRDQAVHERYARFDAFMKDIDNLDIVKGNPELMDLLKMSPEDRLLDRAVIRNTGFFGKLGGKYRAAKKRAAEFDSLMALYEQQASSGKGIGTRSPLGIRKMPSGDVVRPFEVGGMPQERRGAESRRSFEDPTVSPEKAAEYYKNLQELQEFIKKDIQENPRFYGSEIGKDLIGILAMTGQETVEASSKSDKEALQKQMNLLGMAQRRREMVENPEKFSAIRAKFEVLQDGLQEALEQDPTNVELSEGAPLLDLSPDDYLMAQVDDRRRSQVQRWNRLIQKMQMRVKTAADFPEPEAMERGENREAA</sequence>
<feature type="region of interest" description="Disordered" evidence="1">
    <location>
        <begin position="720"/>
        <end position="741"/>
    </location>
</feature>
<feature type="compositionally biased region" description="Basic and acidic residues" evidence="1">
    <location>
        <begin position="731"/>
        <end position="741"/>
    </location>
</feature>
<evidence type="ECO:0000256" key="1">
    <source>
        <dbReference type="SAM" id="MobiDB-lite"/>
    </source>
</evidence>
<name>A0A1F7TYX0_9BACT</name>
<accession>A0A1F7TYX0</accession>
<feature type="region of interest" description="Disordered" evidence="1">
    <location>
        <begin position="542"/>
        <end position="570"/>
    </location>
</feature>
<feature type="compositionally biased region" description="Basic and acidic residues" evidence="1">
    <location>
        <begin position="552"/>
        <end position="564"/>
    </location>
</feature>
<gene>
    <name evidence="2" type="ORF">A3C17_02270</name>
</gene>
<feature type="compositionally biased region" description="Basic and acidic residues" evidence="1">
    <location>
        <begin position="1"/>
        <end position="20"/>
    </location>
</feature>
<dbReference type="Proteomes" id="UP000177097">
    <property type="component" value="Unassembled WGS sequence"/>
</dbReference>
<dbReference type="EMBL" id="MGDX01000024">
    <property type="protein sequence ID" value="OGL70788.1"/>
    <property type="molecule type" value="Genomic_DNA"/>
</dbReference>
<evidence type="ECO:0000313" key="3">
    <source>
        <dbReference type="Proteomes" id="UP000177097"/>
    </source>
</evidence>
<dbReference type="AlphaFoldDB" id="A0A1F7TYX0"/>
<reference evidence="2 3" key="1">
    <citation type="journal article" date="2016" name="Nat. Commun.">
        <title>Thousands of microbial genomes shed light on interconnected biogeochemical processes in an aquifer system.</title>
        <authorList>
            <person name="Anantharaman K."/>
            <person name="Brown C.T."/>
            <person name="Hug L.A."/>
            <person name="Sharon I."/>
            <person name="Castelle C.J."/>
            <person name="Probst A.J."/>
            <person name="Thomas B.C."/>
            <person name="Singh A."/>
            <person name="Wilkins M.J."/>
            <person name="Karaoz U."/>
            <person name="Brodie E.L."/>
            <person name="Williams K.H."/>
            <person name="Hubbard S.S."/>
            <person name="Banfield J.F."/>
        </authorList>
    </citation>
    <scope>NUCLEOTIDE SEQUENCE [LARGE SCALE GENOMIC DNA]</scope>
</reference>
<evidence type="ECO:0000313" key="2">
    <source>
        <dbReference type="EMBL" id="OGL70788.1"/>
    </source>
</evidence>
<organism evidence="2 3">
    <name type="scientific">Candidatus Uhrbacteria bacterium RIFCSPHIGHO2_02_FULL_53_13</name>
    <dbReference type="NCBI Taxonomy" id="1802389"/>
    <lineage>
        <taxon>Bacteria</taxon>
        <taxon>Candidatus Uhriibacteriota</taxon>
    </lineage>
</organism>
<dbReference type="STRING" id="1802389.A3C17_02270"/>
<feature type="region of interest" description="Disordered" evidence="1">
    <location>
        <begin position="1"/>
        <end position="22"/>
    </location>
</feature>
<feature type="compositionally biased region" description="Basic and acidic residues" evidence="1">
    <location>
        <begin position="374"/>
        <end position="383"/>
    </location>
</feature>
<feature type="region of interest" description="Disordered" evidence="1">
    <location>
        <begin position="374"/>
        <end position="404"/>
    </location>
</feature>
<comment type="caution">
    <text evidence="2">The sequence shown here is derived from an EMBL/GenBank/DDBJ whole genome shotgun (WGS) entry which is preliminary data.</text>
</comment>
<proteinExistence type="predicted"/>
<protein>
    <submittedName>
        <fullName evidence="2">Uncharacterized protein</fullName>
    </submittedName>
</protein>